<accession>Q253E0</accession>
<dbReference type="Gene3D" id="3.40.50.1820">
    <property type="entry name" value="alpha/beta hydrolase"/>
    <property type="match status" value="1"/>
</dbReference>
<reference evidence="2 3" key="1">
    <citation type="journal article" date="2006" name="DNA Res.">
        <title>Genome sequence of the cat pathogen, Chlamydophila felis.</title>
        <authorList>
            <person name="Azuma Y."/>
            <person name="Hirakawa H."/>
            <person name="Yamashita A."/>
            <person name="Cai Y."/>
            <person name="Rahman M.A."/>
            <person name="Suzuki H."/>
            <person name="Mitaku S."/>
            <person name="Toh H."/>
            <person name="Goto S."/>
            <person name="Murakami T."/>
            <person name="Sugi K."/>
            <person name="Hayashi H."/>
            <person name="Fukushi H."/>
            <person name="Hattori M."/>
            <person name="Kuhara S."/>
            <person name="Shirai M."/>
        </authorList>
    </citation>
    <scope>NUCLEOTIDE SEQUENCE [LARGE SCALE GENOMIC DNA]</scope>
    <source>
        <strain evidence="2 3">Fe/C-56</strain>
    </source>
</reference>
<dbReference type="ESTHER" id="chlff-q253e0">
    <property type="family name" value="Duf_818"/>
</dbReference>
<evidence type="ECO:0000256" key="1">
    <source>
        <dbReference type="SAM" id="Phobius"/>
    </source>
</evidence>
<evidence type="ECO:0008006" key="4">
    <source>
        <dbReference type="Google" id="ProtNLM"/>
    </source>
</evidence>
<dbReference type="OrthoDB" id="17303at2"/>
<dbReference type="InterPro" id="IPR008536">
    <property type="entry name" value="DUF818"/>
</dbReference>
<proteinExistence type="predicted"/>
<gene>
    <name evidence="2" type="ordered locus">CF0826</name>
</gene>
<keyword evidence="3" id="KW-1185">Reference proteome</keyword>
<keyword evidence="1" id="KW-0472">Membrane</keyword>
<protein>
    <recommendedName>
        <fullName evidence="4">Chlamydia CHLPS protein (DUF818)</fullName>
    </recommendedName>
</protein>
<feature type="transmembrane region" description="Helical" evidence="1">
    <location>
        <begin position="47"/>
        <end position="73"/>
    </location>
</feature>
<name>Q253E0_CHLFF</name>
<dbReference type="Proteomes" id="UP000001260">
    <property type="component" value="Chromosome"/>
</dbReference>
<dbReference type="InterPro" id="IPR029058">
    <property type="entry name" value="AB_hydrolase_fold"/>
</dbReference>
<organism evidence="2 3">
    <name type="scientific">Chlamydia felis (strain Fe/C-56)</name>
    <name type="common">Chlamydophila felis</name>
    <dbReference type="NCBI Taxonomy" id="264202"/>
    <lineage>
        <taxon>Bacteria</taxon>
        <taxon>Pseudomonadati</taxon>
        <taxon>Chlamydiota</taxon>
        <taxon>Chlamydiia</taxon>
        <taxon>Chlamydiales</taxon>
        <taxon>Chlamydiaceae</taxon>
        <taxon>Chlamydia/Chlamydophila group</taxon>
        <taxon>Chlamydia</taxon>
    </lineage>
</organism>
<sequence>MFSVTQSSVTGNSLCTLKPHPEILMFSSKAALQAYERRTRYPVLYKLLDVIHSIIKLIIRIILFIPLGLLWVLGKICQNALLPAAGGAVSGRLCFVRKLLQEAFHARIKHWVDEGYASSVNRVPIQSDDLFIDTLSITFPKARKDRWMLVSLGNSECFENRAILRHGDDWILNVARQSDSNVLVFNYPGVMHSKGPISRESLRKAYQACVRYLRDCPKGPQAKQIIAYGYSLGTLVQALGLNEEITDGSDGVRWFVIKDRGPKAVSAVASQWLGKIGELTIKLLGWEINSEKLSRSLTCPELFIHGVDGHSRLIGDGLFSKNNCFAAPFLSSNTSNLPGKKIPVGEQNLVHQGILQEETVQEIVAHILDHFETGDSNGTSVNGEQL</sequence>
<dbReference type="InterPro" id="IPR050037">
    <property type="entry name" value="CPn0927-like928-like"/>
</dbReference>
<evidence type="ECO:0000313" key="3">
    <source>
        <dbReference type="Proteomes" id="UP000001260"/>
    </source>
</evidence>
<dbReference type="HOGENOM" id="CLU_064042_0_0_0"/>
<keyword evidence="1" id="KW-1133">Transmembrane helix</keyword>
<dbReference type="SUPFAM" id="SSF53474">
    <property type="entry name" value="alpha/beta-Hydrolases"/>
    <property type="match status" value="1"/>
</dbReference>
<dbReference type="RefSeq" id="WP_011458373.1">
    <property type="nucleotide sequence ID" value="NC_007899.1"/>
</dbReference>
<dbReference type="KEGG" id="cfe:BAE81598.1"/>
<keyword evidence="1" id="KW-0812">Transmembrane</keyword>
<evidence type="ECO:0000313" key="2">
    <source>
        <dbReference type="EMBL" id="BAE81598.1"/>
    </source>
</evidence>
<dbReference type="AlphaFoldDB" id="Q253E0"/>
<dbReference type="Pfam" id="PF05677">
    <property type="entry name" value="DUF818"/>
    <property type="match status" value="1"/>
</dbReference>
<dbReference type="eggNOG" id="COG1073">
    <property type="taxonomic scope" value="Bacteria"/>
</dbReference>
<dbReference type="NCBIfam" id="NF042907">
    <property type="entry name" value="CPn0927_CPn0928"/>
    <property type="match status" value="1"/>
</dbReference>
<dbReference type="EMBL" id="AP006861">
    <property type="protein sequence ID" value="BAE81598.1"/>
    <property type="molecule type" value="Genomic_DNA"/>
</dbReference>